<keyword evidence="3" id="KW-1185">Reference proteome</keyword>
<evidence type="ECO:0000313" key="2">
    <source>
        <dbReference type="EMBL" id="SHF09267.1"/>
    </source>
</evidence>
<protein>
    <recommendedName>
        <fullName evidence="4">DUF3300 domain-containing protein</fullName>
    </recommendedName>
</protein>
<feature type="compositionally biased region" description="Low complexity" evidence="1">
    <location>
        <begin position="414"/>
        <end position="423"/>
    </location>
</feature>
<organism evidence="2 3">
    <name type="scientific">Mariniphaga anaerophila</name>
    <dbReference type="NCBI Taxonomy" id="1484053"/>
    <lineage>
        <taxon>Bacteria</taxon>
        <taxon>Pseudomonadati</taxon>
        <taxon>Bacteroidota</taxon>
        <taxon>Bacteroidia</taxon>
        <taxon>Marinilabiliales</taxon>
        <taxon>Prolixibacteraceae</taxon>
        <taxon>Mariniphaga</taxon>
    </lineage>
</organism>
<dbReference type="OrthoDB" id="939585at2"/>
<feature type="compositionally biased region" description="Low complexity" evidence="1">
    <location>
        <begin position="281"/>
        <end position="311"/>
    </location>
</feature>
<dbReference type="EMBL" id="FQUM01000003">
    <property type="protein sequence ID" value="SHF09267.1"/>
    <property type="molecule type" value="Genomic_DNA"/>
</dbReference>
<evidence type="ECO:0008006" key="4">
    <source>
        <dbReference type="Google" id="ProtNLM"/>
    </source>
</evidence>
<feature type="compositionally biased region" description="Basic and acidic residues" evidence="1">
    <location>
        <begin position="266"/>
        <end position="276"/>
    </location>
</feature>
<accession>A0A1M4YUL0</accession>
<dbReference type="AlphaFoldDB" id="A0A1M4YUL0"/>
<feature type="compositionally biased region" description="Polar residues" evidence="1">
    <location>
        <begin position="327"/>
        <end position="344"/>
    </location>
</feature>
<name>A0A1M4YUL0_9BACT</name>
<feature type="compositionally biased region" description="Low complexity" evidence="1">
    <location>
        <begin position="433"/>
        <end position="475"/>
    </location>
</feature>
<sequence>MKNLIITSIIALLVAGWSIAGAQTYSGLPGDNLNLYAVMKLFQESETLEGFERNLNDENSMINNLDLNGDNLVDYIMVFDYVDGNVHTIVLRTALDQYETQDIAVFSVQRFRNGSVQIQLVGDEMLYGKDYIIEPMYADAGETPNPGYMGNVVHTPKTKVVHTTVYEVATWPLIRSIFLPSYVVWHSSWRWGYYPVYWNPWRPFYWHTYYGYHNHWHHHYYAHYRHWNHYRHPRYKNYYYTNIRTYSPRINVNINSGKYRTTYSRPDLRRKGEVIARRSSRNSNAVKSSSVSRVRSSGSTTVRRSGSNNRSSVERRSTTGASAGQRAVSTRKSTTTQSSGRVQNSSGTRSTRTATRSSSSSTPRSTTVTRPSSSNKSSTVRQRTNSSNRVNSTSSGRELKSSSIRPSVSTRQKSSSTVTNRSSSKPRSTPKVNSSRSSSRSSGSSVNRSNSGSRSRSSESGTRSRSSSSRSSGRR</sequence>
<dbReference type="RefSeq" id="WP_139249647.1">
    <property type="nucleotide sequence ID" value="NZ_FQUM01000003.1"/>
</dbReference>
<dbReference type="Proteomes" id="UP000184164">
    <property type="component" value="Unassembled WGS sequence"/>
</dbReference>
<evidence type="ECO:0000256" key="1">
    <source>
        <dbReference type="SAM" id="MobiDB-lite"/>
    </source>
</evidence>
<evidence type="ECO:0000313" key="3">
    <source>
        <dbReference type="Proteomes" id="UP000184164"/>
    </source>
</evidence>
<feature type="compositionally biased region" description="Low complexity" evidence="1">
    <location>
        <begin position="345"/>
        <end position="395"/>
    </location>
</feature>
<proteinExistence type="predicted"/>
<dbReference type="STRING" id="1484053.SAMN05444274_103464"/>
<reference evidence="2 3" key="1">
    <citation type="submission" date="2016-11" db="EMBL/GenBank/DDBJ databases">
        <authorList>
            <person name="Jaros S."/>
            <person name="Januszkiewicz K."/>
            <person name="Wedrychowicz H."/>
        </authorList>
    </citation>
    <scope>NUCLEOTIDE SEQUENCE [LARGE SCALE GENOMIC DNA]</scope>
    <source>
        <strain evidence="2 3">DSM 26910</strain>
    </source>
</reference>
<gene>
    <name evidence="2" type="ORF">SAMN05444274_103464</name>
</gene>
<feature type="region of interest" description="Disordered" evidence="1">
    <location>
        <begin position="262"/>
        <end position="475"/>
    </location>
</feature>
<feature type="compositionally biased region" description="Polar residues" evidence="1">
    <location>
        <begin position="401"/>
        <end position="413"/>
    </location>
</feature>